<name>A0A5J5AK25_9ASTE</name>
<dbReference type="CDD" id="cd09274">
    <property type="entry name" value="RNase_HI_RT_Ty3"/>
    <property type="match status" value="1"/>
</dbReference>
<dbReference type="InterPro" id="IPR043502">
    <property type="entry name" value="DNA/RNA_pol_sf"/>
</dbReference>
<reference evidence="2 3" key="1">
    <citation type="submission" date="2019-09" db="EMBL/GenBank/DDBJ databases">
        <title>A chromosome-level genome assembly of the Chinese tupelo Nyssa sinensis.</title>
        <authorList>
            <person name="Yang X."/>
            <person name="Kang M."/>
            <person name="Yang Y."/>
            <person name="Xiong H."/>
            <person name="Wang M."/>
            <person name="Zhang Z."/>
            <person name="Wang Z."/>
            <person name="Wu H."/>
            <person name="Ma T."/>
            <person name="Liu J."/>
            <person name="Xi Z."/>
        </authorList>
    </citation>
    <scope>NUCLEOTIDE SEQUENCE [LARGE SCALE GENOMIC DNA]</scope>
    <source>
        <strain evidence="2">J267</strain>
        <tissue evidence="2">Leaf</tissue>
    </source>
</reference>
<dbReference type="Proteomes" id="UP000325577">
    <property type="component" value="Linkage Group LG20"/>
</dbReference>
<feature type="domain" description="Reverse transcriptase/retrotransposon-derived protein RNase H-like" evidence="1">
    <location>
        <begin position="86"/>
        <end position="180"/>
    </location>
</feature>
<organism evidence="2 3">
    <name type="scientific">Nyssa sinensis</name>
    <dbReference type="NCBI Taxonomy" id="561372"/>
    <lineage>
        <taxon>Eukaryota</taxon>
        <taxon>Viridiplantae</taxon>
        <taxon>Streptophyta</taxon>
        <taxon>Embryophyta</taxon>
        <taxon>Tracheophyta</taxon>
        <taxon>Spermatophyta</taxon>
        <taxon>Magnoliopsida</taxon>
        <taxon>eudicotyledons</taxon>
        <taxon>Gunneridae</taxon>
        <taxon>Pentapetalae</taxon>
        <taxon>asterids</taxon>
        <taxon>Cornales</taxon>
        <taxon>Nyssaceae</taxon>
        <taxon>Nyssa</taxon>
    </lineage>
</organism>
<dbReference type="PANTHER" id="PTHR33064">
    <property type="entry name" value="POL PROTEIN"/>
    <property type="match status" value="1"/>
</dbReference>
<dbReference type="InterPro" id="IPR043128">
    <property type="entry name" value="Rev_trsase/Diguanyl_cyclase"/>
</dbReference>
<sequence length="199" mass="22495">MVEETKLSKGNDLIMEEEIKGCLGKTKGRLEGEDSVESRAIEVVGSSNSLSTSSGEHTDWKRKFVQNYGILACPLTNLLKKGQFGWNEEAEAAFITLKQVMTTTPTLIMPDFNEAFTIETDASGDGIGVVLTQHDKIIAFMRRALGVSKRSWSTYAKEMLAIVEAIRTRRPYLLRRRFLIQTDQRNLKYFLEQRVATPK</sequence>
<dbReference type="SUPFAM" id="SSF56672">
    <property type="entry name" value="DNA/RNA polymerases"/>
    <property type="match status" value="1"/>
</dbReference>
<dbReference type="Pfam" id="PF17919">
    <property type="entry name" value="RT_RNaseH_2"/>
    <property type="match status" value="1"/>
</dbReference>
<evidence type="ECO:0000313" key="3">
    <source>
        <dbReference type="Proteomes" id="UP000325577"/>
    </source>
</evidence>
<dbReference type="OrthoDB" id="1909920at2759"/>
<accession>A0A5J5AK25</accession>
<dbReference type="AlphaFoldDB" id="A0A5J5AK25"/>
<dbReference type="InterPro" id="IPR051320">
    <property type="entry name" value="Viral_Replic_Matur_Polypro"/>
</dbReference>
<keyword evidence="3" id="KW-1185">Reference proteome</keyword>
<evidence type="ECO:0000313" key="2">
    <source>
        <dbReference type="EMBL" id="KAA8529847.1"/>
    </source>
</evidence>
<proteinExistence type="predicted"/>
<dbReference type="Gene3D" id="3.30.70.270">
    <property type="match status" value="1"/>
</dbReference>
<protein>
    <recommendedName>
        <fullName evidence="1">Reverse transcriptase/retrotransposon-derived protein RNase H-like domain-containing protein</fullName>
    </recommendedName>
</protein>
<dbReference type="InterPro" id="IPR041577">
    <property type="entry name" value="RT_RNaseH_2"/>
</dbReference>
<dbReference type="PANTHER" id="PTHR33064:SF37">
    <property type="entry name" value="RIBONUCLEASE H"/>
    <property type="match status" value="1"/>
</dbReference>
<dbReference type="EMBL" id="CM018044">
    <property type="protein sequence ID" value="KAA8529847.1"/>
    <property type="molecule type" value="Genomic_DNA"/>
</dbReference>
<evidence type="ECO:0000259" key="1">
    <source>
        <dbReference type="Pfam" id="PF17919"/>
    </source>
</evidence>
<gene>
    <name evidence="2" type="ORF">F0562_034384</name>
</gene>